<dbReference type="AlphaFoldDB" id="A0A7W9ZH62"/>
<evidence type="ECO:0000313" key="3">
    <source>
        <dbReference type="Proteomes" id="UP000544872"/>
    </source>
</evidence>
<evidence type="ECO:0000313" key="2">
    <source>
        <dbReference type="EMBL" id="MBB6211375.1"/>
    </source>
</evidence>
<dbReference type="Gene3D" id="3.10.450.710">
    <property type="entry name" value="Tgt2/MlaC"/>
    <property type="match status" value="1"/>
</dbReference>
<feature type="signal peptide" evidence="1">
    <location>
        <begin position="1"/>
        <end position="29"/>
    </location>
</feature>
<dbReference type="PANTHER" id="PTHR36573">
    <property type="entry name" value="INTERMEMBRANE PHOSPHOLIPID TRANSPORT SYSTEM BINDING PROTEIN MLAC"/>
    <property type="match status" value="1"/>
</dbReference>
<dbReference type="Pfam" id="PF05494">
    <property type="entry name" value="MlaC"/>
    <property type="match status" value="1"/>
</dbReference>
<dbReference type="EMBL" id="JACIIX010000011">
    <property type="protein sequence ID" value="MBB6211375.1"/>
    <property type="molecule type" value="Genomic_DNA"/>
</dbReference>
<dbReference type="PANTHER" id="PTHR36573:SF1">
    <property type="entry name" value="INTERMEMBRANE PHOSPHOLIPID TRANSPORT SYSTEM BINDING PROTEIN MLAC"/>
    <property type="match status" value="1"/>
</dbReference>
<proteinExistence type="predicted"/>
<keyword evidence="1" id="KW-0732">Signal</keyword>
<sequence>MMRWIRWIAPVLMVLVSVMASMQAPAAAAADLEKARAMVAEVAEQGVREVVGANVPQAEKIERFRGLFDRYFDMPSIARFVLGRSWKDADAAQQARFVEQFRELNVYTWARRFKDYNGQKLAVTGVQADGDAGAYVDTMVEQTEGQKPLSVRWRLRMREDGWRVVDLIVEGVSMAITYRSEYSAALSDPSVTVGRLNDLIRLQVDQMKAQQPS</sequence>
<keyword evidence="3" id="KW-1185">Reference proteome</keyword>
<dbReference type="InterPro" id="IPR008869">
    <property type="entry name" value="MlaC/ttg2D"/>
</dbReference>
<organism evidence="2 3">
    <name type="scientific">Novispirillum itersonii</name>
    <name type="common">Aquaspirillum itersonii</name>
    <dbReference type="NCBI Taxonomy" id="189"/>
    <lineage>
        <taxon>Bacteria</taxon>
        <taxon>Pseudomonadati</taxon>
        <taxon>Pseudomonadota</taxon>
        <taxon>Alphaproteobacteria</taxon>
        <taxon>Rhodospirillales</taxon>
        <taxon>Novispirillaceae</taxon>
        <taxon>Novispirillum</taxon>
    </lineage>
</organism>
<dbReference type="Proteomes" id="UP000544872">
    <property type="component" value="Unassembled WGS sequence"/>
</dbReference>
<protein>
    <submittedName>
        <fullName evidence="2">Phospholipid transport system substrate-binding protein</fullName>
    </submittedName>
</protein>
<dbReference type="RefSeq" id="WP_184264194.1">
    <property type="nucleotide sequence ID" value="NZ_JACIIX010000011.1"/>
</dbReference>
<feature type="chain" id="PRO_5030869726" evidence="1">
    <location>
        <begin position="30"/>
        <end position="213"/>
    </location>
</feature>
<gene>
    <name evidence="2" type="ORF">FHS48_002814</name>
</gene>
<accession>A0A7W9ZH62</accession>
<name>A0A7W9ZH62_NOVIT</name>
<evidence type="ECO:0000256" key="1">
    <source>
        <dbReference type="SAM" id="SignalP"/>
    </source>
</evidence>
<reference evidence="2 3" key="1">
    <citation type="submission" date="2020-08" db="EMBL/GenBank/DDBJ databases">
        <title>Genomic Encyclopedia of Type Strains, Phase IV (KMG-IV): sequencing the most valuable type-strain genomes for metagenomic binning, comparative biology and taxonomic classification.</title>
        <authorList>
            <person name="Goeker M."/>
        </authorList>
    </citation>
    <scope>NUCLEOTIDE SEQUENCE [LARGE SCALE GENOMIC DNA]</scope>
    <source>
        <strain evidence="2 3">DSM 11590</strain>
    </source>
</reference>
<dbReference type="InterPro" id="IPR042245">
    <property type="entry name" value="Tgt2/MlaC_sf"/>
</dbReference>
<comment type="caution">
    <text evidence="2">The sequence shown here is derived from an EMBL/GenBank/DDBJ whole genome shotgun (WGS) entry which is preliminary data.</text>
</comment>